<sequence length="385" mass="41685">MTDRHRIGILFSTSGPYGLVGRAMRNGAVLAVEEVNAGNLGITLEPDAFDPKGEIAGYAAGAKRFLRAGIRHVVGCYTSSSRKEIIPIFEKIDGILWYPSHYEGFETSENVIYTGASPNQHIVPLVQYLLARGDRTAFCVGSNYIWAWENNRILRETLALSGGRVAAERYFAVGETEFGQVIEAIVAARPDFVFNTLIGVSAYRFFQELRRACRGRGLDQARELPVASCSLAEPELEAIGPDAVDGHISSSVYFSSIDTPRNRAFTDAYAVRFPDGPTPSADTEAAYIAVHLLARALARAGVGEIAAVRRAASEVAFESPQGTVRLDETTLHAALTPRIGLSTLGARFTILAEAPAPVAPDPYLVRSAPRIVPVLRRPSLRVVPS</sequence>
<dbReference type="KEGG" id="maqu:Maq22A_2p40225"/>
<dbReference type="AlphaFoldDB" id="A0A0C6FW88"/>
<dbReference type="CDD" id="cd06357">
    <property type="entry name" value="PBP1_AmiC"/>
    <property type="match status" value="1"/>
</dbReference>
<dbReference type="EMBL" id="AP014706">
    <property type="protein sequence ID" value="BAQ49849.1"/>
    <property type="molecule type" value="Genomic_DNA"/>
</dbReference>
<dbReference type="PANTHER" id="PTHR47628:SF1">
    <property type="entry name" value="ALIPHATIC AMIDASE EXPRESSION-REGULATING PROTEIN"/>
    <property type="match status" value="1"/>
</dbReference>
<dbReference type="PATRIC" id="fig|270351.10.peg.6975"/>
<dbReference type="RefSeq" id="WP_060850979.1">
    <property type="nucleotide sequence ID" value="NZ_AP014706.1"/>
</dbReference>
<accession>A0A0C6FW88</accession>
<dbReference type="OrthoDB" id="9802022at2"/>
<evidence type="ECO:0000313" key="1">
    <source>
        <dbReference type="EMBL" id="BAQ49849.1"/>
    </source>
</evidence>
<dbReference type="InterPro" id="IPR039570">
    <property type="entry name" value="AmiC_PBP1"/>
</dbReference>
<keyword evidence="1" id="KW-0614">Plasmid</keyword>
<organism evidence="1 2">
    <name type="scientific">Methylobacterium aquaticum</name>
    <dbReference type="NCBI Taxonomy" id="270351"/>
    <lineage>
        <taxon>Bacteria</taxon>
        <taxon>Pseudomonadati</taxon>
        <taxon>Pseudomonadota</taxon>
        <taxon>Alphaproteobacteria</taxon>
        <taxon>Hyphomicrobiales</taxon>
        <taxon>Methylobacteriaceae</taxon>
        <taxon>Methylobacterium</taxon>
    </lineage>
</organism>
<evidence type="ECO:0000313" key="2">
    <source>
        <dbReference type="Proteomes" id="UP000061432"/>
    </source>
</evidence>
<gene>
    <name evidence="1" type="primary">livK</name>
    <name evidence="1" type="ORF">Maq22A_2p40225</name>
</gene>
<dbReference type="PANTHER" id="PTHR47628">
    <property type="match status" value="1"/>
</dbReference>
<dbReference type="GO" id="GO:0033218">
    <property type="term" value="F:amide binding"/>
    <property type="evidence" value="ECO:0007669"/>
    <property type="project" value="InterPro"/>
</dbReference>
<proteinExistence type="predicted"/>
<dbReference type="Pfam" id="PF13433">
    <property type="entry name" value="Peripla_BP_5"/>
    <property type="match status" value="1"/>
</dbReference>
<reference evidence="1 2" key="1">
    <citation type="journal article" date="2015" name="Genome Announc.">
        <title>Complete Genome Sequence of Methylobacterium aquaticum Strain 22A, Isolated from Racomitrium japonicum Moss.</title>
        <authorList>
            <person name="Tani A."/>
            <person name="Ogura Y."/>
            <person name="Hayashi T."/>
            <person name="Kimbara K."/>
        </authorList>
    </citation>
    <scope>NUCLEOTIDE SEQUENCE [LARGE SCALE GENOMIC DNA]</scope>
    <source>
        <strain evidence="1 2">MA-22A</strain>
        <plasmid evidence="2">Plasmid pMaq22A_2p DNA</plasmid>
    </source>
</reference>
<name>A0A0C6FW88_9HYPH</name>
<dbReference type="InterPro" id="IPR028082">
    <property type="entry name" value="Peripla_BP_I"/>
</dbReference>
<dbReference type="SUPFAM" id="SSF53822">
    <property type="entry name" value="Periplasmic binding protein-like I"/>
    <property type="match status" value="1"/>
</dbReference>
<dbReference type="Proteomes" id="UP000061432">
    <property type="component" value="Plasmid pMaq22A_2p"/>
</dbReference>
<protein>
    <submittedName>
        <fullName evidence="1">Aliphatic amidase expression-regulating protein</fullName>
    </submittedName>
</protein>
<geneLocation type="plasmid" evidence="2">
    <name>pMaq22A_2p DNA</name>
</geneLocation>
<reference evidence="2" key="2">
    <citation type="submission" date="2015-01" db="EMBL/GenBank/DDBJ databases">
        <title>Complete genome sequence of Methylobacterium aquaticum strain 22A.</title>
        <authorList>
            <person name="Tani A."/>
            <person name="Ogura Y."/>
            <person name="Hayashi T."/>
        </authorList>
    </citation>
    <scope>NUCLEOTIDE SEQUENCE [LARGE SCALE GENOMIC DNA]</scope>
    <source>
        <strain evidence="2">MA-22A</strain>
        <plasmid evidence="2">Plasmid pMaq22A_2p DNA</plasmid>
    </source>
</reference>
<dbReference type="Gene3D" id="3.40.50.2300">
    <property type="match status" value="2"/>
</dbReference>